<accession>A0A453QSZ9</accession>
<proteinExistence type="predicted"/>
<evidence type="ECO:0000313" key="3">
    <source>
        <dbReference type="Proteomes" id="UP000015105"/>
    </source>
</evidence>
<feature type="compositionally biased region" description="Basic and acidic residues" evidence="1">
    <location>
        <begin position="19"/>
        <end position="30"/>
    </location>
</feature>
<dbReference type="EnsemblPlants" id="AET7Gv20309200.3">
    <property type="protein sequence ID" value="AET7Gv20309200.3"/>
    <property type="gene ID" value="AET7Gv20309200"/>
</dbReference>
<dbReference type="Gramene" id="AET7Gv20309200.3">
    <property type="protein sequence ID" value="AET7Gv20309200.3"/>
    <property type="gene ID" value="AET7Gv20309200"/>
</dbReference>
<dbReference type="Proteomes" id="UP000015105">
    <property type="component" value="Chromosome 7D"/>
</dbReference>
<feature type="compositionally biased region" description="Pro residues" evidence="1">
    <location>
        <begin position="70"/>
        <end position="82"/>
    </location>
</feature>
<dbReference type="Pfam" id="PF03140">
    <property type="entry name" value="DUF247"/>
    <property type="match status" value="1"/>
</dbReference>
<name>A0A453QSZ9_AEGTS</name>
<reference evidence="2" key="5">
    <citation type="journal article" date="2021" name="G3 (Bethesda)">
        <title>Aegilops tauschii genome assembly Aet v5.0 features greater sequence contiguity and improved annotation.</title>
        <authorList>
            <person name="Wang L."/>
            <person name="Zhu T."/>
            <person name="Rodriguez J.C."/>
            <person name="Deal K.R."/>
            <person name="Dubcovsky J."/>
            <person name="McGuire P.E."/>
            <person name="Lux T."/>
            <person name="Spannagl M."/>
            <person name="Mayer K.F.X."/>
            <person name="Baldrich P."/>
            <person name="Meyers B.C."/>
            <person name="Huo N."/>
            <person name="Gu Y.Q."/>
            <person name="Zhou H."/>
            <person name="Devos K.M."/>
            <person name="Bennetzen J.L."/>
            <person name="Unver T."/>
            <person name="Budak H."/>
            <person name="Gulick P.J."/>
            <person name="Galiba G."/>
            <person name="Kalapos B."/>
            <person name="Nelson D.R."/>
            <person name="Li P."/>
            <person name="You F.M."/>
            <person name="Luo M.C."/>
            <person name="Dvorak J."/>
        </authorList>
    </citation>
    <scope>NUCLEOTIDE SEQUENCE [LARGE SCALE GENOMIC DNA]</scope>
    <source>
        <strain evidence="2">cv. AL8/78</strain>
    </source>
</reference>
<organism evidence="2 3">
    <name type="scientific">Aegilops tauschii subsp. strangulata</name>
    <name type="common">Goatgrass</name>
    <dbReference type="NCBI Taxonomy" id="200361"/>
    <lineage>
        <taxon>Eukaryota</taxon>
        <taxon>Viridiplantae</taxon>
        <taxon>Streptophyta</taxon>
        <taxon>Embryophyta</taxon>
        <taxon>Tracheophyta</taxon>
        <taxon>Spermatophyta</taxon>
        <taxon>Magnoliopsida</taxon>
        <taxon>Liliopsida</taxon>
        <taxon>Poales</taxon>
        <taxon>Poaceae</taxon>
        <taxon>BOP clade</taxon>
        <taxon>Pooideae</taxon>
        <taxon>Triticodae</taxon>
        <taxon>Triticeae</taxon>
        <taxon>Triticinae</taxon>
        <taxon>Aegilops</taxon>
    </lineage>
</organism>
<feature type="compositionally biased region" description="Basic residues" evidence="1">
    <location>
        <begin position="31"/>
        <end position="40"/>
    </location>
</feature>
<feature type="compositionally biased region" description="Gly residues" evidence="1">
    <location>
        <begin position="1"/>
        <end position="11"/>
    </location>
</feature>
<reference evidence="3" key="2">
    <citation type="journal article" date="2017" name="Nat. Plants">
        <title>The Aegilops tauschii genome reveals multiple impacts of transposons.</title>
        <authorList>
            <person name="Zhao G."/>
            <person name="Zou C."/>
            <person name="Li K."/>
            <person name="Wang K."/>
            <person name="Li T."/>
            <person name="Gao L."/>
            <person name="Zhang X."/>
            <person name="Wang H."/>
            <person name="Yang Z."/>
            <person name="Liu X."/>
            <person name="Jiang W."/>
            <person name="Mao L."/>
            <person name="Kong X."/>
            <person name="Jiao Y."/>
            <person name="Jia J."/>
        </authorList>
    </citation>
    <scope>NUCLEOTIDE SEQUENCE [LARGE SCALE GENOMIC DNA]</scope>
    <source>
        <strain evidence="3">cv. AL8/78</strain>
    </source>
</reference>
<protein>
    <submittedName>
        <fullName evidence="2">Uncharacterized protein</fullName>
    </submittedName>
</protein>
<keyword evidence="3" id="KW-1185">Reference proteome</keyword>
<evidence type="ECO:0000313" key="2">
    <source>
        <dbReference type="EnsemblPlants" id="AET7Gv20309200.3"/>
    </source>
</evidence>
<sequence length="259" mass="28964">GAVGDDAGVGGVQADEGGEPVRVRAAERLLRARRRQRHRPPQQPLGEGGARLRVRHRPPRRRRRQAPRHQPLPPGRPRMPLPHPRRRTADQSHGGDGRPQQSIGRPGAGGGEDGSEEKQNKTAELHDEEKESDDKQVIDAVFLVVGFLRRLVKAAEGVSRDAVDEGFKSTHMQDIVTDMIKLENQLPLKLILDVVEHVQDAARAVAADTKFEGLRECLEGYKLGFNPATFFDDVVRPFCWYYSPFFNKQLPAVDRGLFD</sequence>
<feature type="compositionally biased region" description="Basic and acidic residues" evidence="1">
    <location>
        <begin position="116"/>
        <end position="132"/>
    </location>
</feature>
<feature type="compositionally biased region" description="Basic residues" evidence="1">
    <location>
        <begin position="52"/>
        <end position="67"/>
    </location>
</feature>
<evidence type="ECO:0000256" key="1">
    <source>
        <dbReference type="SAM" id="MobiDB-lite"/>
    </source>
</evidence>
<dbReference type="AlphaFoldDB" id="A0A453QSZ9"/>
<feature type="compositionally biased region" description="Basic and acidic residues" evidence="1">
    <location>
        <begin position="87"/>
        <end position="96"/>
    </location>
</feature>
<feature type="region of interest" description="Disordered" evidence="1">
    <location>
        <begin position="1"/>
        <end position="132"/>
    </location>
</feature>
<dbReference type="InterPro" id="IPR004158">
    <property type="entry name" value="DUF247_pln"/>
</dbReference>
<reference evidence="2" key="4">
    <citation type="submission" date="2019-03" db="UniProtKB">
        <authorList>
            <consortium name="EnsemblPlants"/>
        </authorList>
    </citation>
    <scope>IDENTIFICATION</scope>
</reference>
<reference evidence="3" key="1">
    <citation type="journal article" date="2014" name="Science">
        <title>Ancient hybridizations among the ancestral genomes of bread wheat.</title>
        <authorList>
            <consortium name="International Wheat Genome Sequencing Consortium,"/>
            <person name="Marcussen T."/>
            <person name="Sandve S.R."/>
            <person name="Heier L."/>
            <person name="Spannagl M."/>
            <person name="Pfeifer M."/>
            <person name="Jakobsen K.S."/>
            <person name="Wulff B.B."/>
            <person name="Steuernagel B."/>
            <person name="Mayer K.F."/>
            <person name="Olsen O.A."/>
        </authorList>
    </citation>
    <scope>NUCLEOTIDE SEQUENCE [LARGE SCALE GENOMIC DNA]</scope>
    <source>
        <strain evidence="3">cv. AL8/78</strain>
    </source>
</reference>
<reference evidence="2" key="3">
    <citation type="journal article" date="2017" name="Nature">
        <title>Genome sequence of the progenitor of the wheat D genome Aegilops tauschii.</title>
        <authorList>
            <person name="Luo M.C."/>
            <person name="Gu Y.Q."/>
            <person name="Puiu D."/>
            <person name="Wang H."/>
            <person name="Twardziok S.O."/>
            <person name="Deal K.R."/>
            <person name="Huo N."/>
            <person name="Zhu T."/>
            <person name="Wang L."/>
            <person name="Wang Y."/>
            <person name="McGuire P.E."/>
            <person name="Liu S."/>
            <person name="Long H."/>
            <person name="Ramasamy R.K."/>
            <person name="Rodriguez J.C."/>
            <person name="Van S.L."/>
            <person name="Yuan L."/>
            <person name="Wang Z."/>
            <person name="Xia Z."/>
            <person name="Xiao L."/>
            <person name="Anderson O.D."/>
            <person name="Ouyang S."/>
            <person name="Liang Y."/>
            <person name="Zimin A.V."/>
            <person name="Pertea G."/>
            <person name="Qi P."/>
            <person name="Bennetzen J.L."/>
            <person name="Dai X."/>
            <person name="Dawson M.W."/>
            <person name="Muller H.G."/>
            <person name="Kugler K."/>
            <person name="Rivarola-Duarte L."/>
            <person name="Spannagl M."/>
            <person name="Mayer K.F.X."/>
            <person name="Lu F.H."/>
            <person name="Bevan M.W."/>
            <person name="Leroy P."/>
            <person name="Li P."/>
            <person name="You F.M."/>
            <person name="Sun Q."/>
            <person name="Liu Z."/>
            <person name="Lyons E."/>
            <person name="Wicker T."/>
            <person name="Salzberg S.L."/>
            <person name="Devos K.M."/>
            <person name="Dvorak J."/>
        </authorList>
    </citation>
    <scope>NUCLEOTIDE SEQUENCE [LARGE SCALE GENOMIC DNA]</scope>
    <source>
        <strain evidence="2">cv. AL8/78</strain>
    </source>
</reference>